<dbReference type="Gene3D" id="3.30.9.10">
    <property type="entry name" value="D-Amino Acid Oxidase, subunit A, domain 2"/>
    <property type="match status" value="1"/>
</dbReference>
<evidence type="ECO:0000313" key="4">
    <source>
        <dbReference type="EMBL" id="HFK98476.1"/>
    </source>
</evidence>
<dbReference type="AlphaFoldDB" id="A0A831ZN02"/>
<sequence length="421" mass="45140">MGSAKRDVVIVGGGIMGLMTAYFLTHKGASVTVLEKGRLPCGSSCGNAGLIVPSHLQPLCSPANLKEGFRHLFNPVGPFSVSLTGDGRRLLWLARFAAHCTEAHVARAVCVYRDLADRSLVLHDALAELGGSHYEYGRHGLLCVYASKKGFQAACEEAEALCRAGRPARVLEADALRCLEPSLADAVVGGILQEPDGSLNPSAFMTWLAQRVRDQGGQIAEETEVFGAEVSQGRVVRLRTNRGPVAGEQFVVAAGAWTGILTGRMGVRLPVEPAKGFSITYEAPLDALRHPLLLEEARVAVTPMEGTLRLAGVLELSGFDDAVPLRRLDAMERDLTTFLPSLGRLAVREIWRGFRPCTPDGLPVIGRLRSPKNLLVGSGHATKGMFLGPVTGELLAEFLEGRSPAPSVERAVDPNRFAHLF</sequence>
<keyword evidence="2" id="KW-0812">Transmembrane</keyword>
<evidence type="ECO:0000256" key="1">
    <source>
        <dbReference type="ARBA" id="ARBA00023002"/>
    </source>
</evidence>
<keyword evidence="2" id="KW-0472">Membrane</keyword>
<dbReference type="SUPFAM" id="SSF54373">
    <property type="entry name" value="FAD-linked reductases, C-terminal domain"/>
    <property type="match status" value="1"/>
</dbReference>
<keyword evidence="2" id="KW-1133">Transmembrane helix</keyword>
<evidence type="ECO:0000259" key="3">
    <source>
        <dbReference type="Pfam" id="PF01266"/>
    </source>
</evidence>
<gene>
    <name evidence="4" type="ORF">ENS06_14280</name>
</gene>
<dbReference type="GO" id="GO:0005737">
    <property type="term" value="C:cytoplasm"/>
    <property type="evidence" value="ECO:0007669"/>
    <property type="project" value="TreeGrafter"/>
</dbReference>
<dbReference type="EMBL" id="DSTK01000040">
    <property type="protein sequence ID" value="HFK98476.1"/>
    <property type="molecule type" value="Genomic_DNA"/>
</dbReference>
<feature type="transmembrane region" description="Helical" evidence="2">
    <location>
        <begin position="7"/>
        <end position="24"/>
    </location>
</feature>
<name>A0A831ZN02_9BACT</name>
<feature type="domain" description="FAD dependent oxidoreductase" evidence="3">
    <location>
        <begin position="7"/>
        <end position="397"/>
    </location>
</feature>
<evidence type="ECO:0000256" key="2">
    <source>
        <dbReference type="SAM" id="Phobius"/>
    </source>
</evidence>
<organism evidence="4">
    <name type="scientific">Desulfacinum infernum</name>
    <dbReference type="NCBI Taxonomy" id="35837"/>
    <lineage>
        <taxon>Bacteria</taxon>
        <taxon>Pseudomonadati</taxon>
        <taxon>Thermodesulfobacteriota</taxon>
        <taxon>Syntrophobacteria</taxon>
        <taxon>Syntrophobacterales</taxon>
        <taxon>Syntrophobacteraceae</taxon>
        <taxon>Desulfacinum</taxon>
    </lineage>
</organism>
<dbReference type="InterPro" id="IPR036188">
    <property type="entry name" value="FAD/NAD-bd_sf"/>
</dbReference>
<dbReference type="Pfam" id="PF01266">
    <property type="entry name" value="DAO"/>
    <property type="match status" value="1"/>
</dbReference>
<dbReference type="SUPFAM" id="SSF51905">
    <property type="entry name" value="FAD/NAD(P)-binding domain"/>
    <property type="match status" value="1"/>
</dbReference>
<dbReference type="PANTHER" id="PTHR13847:SF289">
    <property type="entry name" value="GLYCINE OXIDASE"/>
    <property type="match status" value="1"/>
</dbReference>
<comment type="caution">
    <text evidence="4">The sequence shown here is derived from an EMBL/GenBank/DDBJ whole genome shotgun (WGS) entry which is preliminary data.</text>
</comment>
<dbReference type="PANTHER" id="PTHR13847">
    <property type="entry name" value="SARCOSINE DEHYDROGENASE-RELATED"/>
    <property type="match status" value="1"/>
</dbReference>
<keyword evidence="1" id="KW-0560">Oxidoreductase</keyword>
<dbReference type="GO" id="GO:0016491">
    <property type="term" value="F:oxidoreductase activity"/>
    <property type="evidence" value="ECO:0007669"/>
    <property type="project" value="UniProtKB-KW"/>
</dbReference>
<dbReference type="Gene3D" id="3.50.50.60">
    <property type="entry name" value="FAD/NAD(P)-binding domain"/>
    <property type="match status" value="2"/>
</dbReference>
<dbReference type="InterPro" id="IPR006076">
    <property type="entry name" value="FAD-dep_OxRdtase"/>
</dbReference>
<accession>A0A831ZN02</accession>
<protein>
    <submittedName>
        <fullName evidence="4">FAD-dependent oxidoreductase</fullName>
    </submittedName>
</protein>
<proteinExistence type="predicted"/>
<reference evidence="4" key="1">
    <citation type="journal article" date="2020" name="mSystems">
        <title>Genome- and Community-Level Interaction Insights into Carbon Utilization and Element Cycling Functions of Hydrothermarchaeota in Hydrothermal Sediment.</title>
        <authorList>
            <person name="Zhou Z."/>
            <person name="Liu Y."/>
            <person name="Xu W."/>
            <person name="Pan J."/>
            <person name="Luo Z.H."/>
            <person name="Li M."/>
        </authorList>
    </citation>
    <scope>NUCLEOTIDE SEQUENCE [LARGE SCALE GENOMIC DNA]</scope>
    <source>
        <strain evidence="4">SpSt-456</strain>
    </source>
</reference>